<accession>A0ABZ1J4A2</accession>
<dbReference type="InterPro" id="IPR036890">
    <property type="entry name" value="HATPase_C_sf"/>
</dbReference>
<sequence>MGQAATESVLLVVSELVTNVIEHALPPVVLRLHRDRAGDQVWVGVTDVADPASTRTLGTTTPCTAPSP</sequence>
<name>A0ABZ1J4A2_9ACTN</name>
<organism evidence="1 2">
    <name type="scientific">Streptomyces nigra</name>
    <dbReference type="NCBI Taxonomy" id="1827580"/>
    <lineage>
        <taxon>Bacteria</taxon>
        <taxon>Bacillati</taxon>
        <taxon>Actinomycetota</taxon>
        <taxon>Actinomycetes</taxon>
        <taxon>Kitasatosporales</taxon>
        <taxon>Streptomycetaceae</taxon>
        <taxon>Streptomyces</taxon>
    </lineage>
</organism>
<dbReference type="Gene3D" id="3.30.565.10">
    <property type="entry name" value="Histidine kinase-like ATPase, C-terminal domain"/>
    <property type="match status" value="1"/>
</dbReference>
<reference evidence="1 2" key="1">
    <citation type="submission" date="2022-10" db="EMBL/GenBank/DDBJ databases">
        <title>The complete genomes of actinobacterial strains from the NBC collection.</title>
        <authorList>
            <person name="Joergensen T.S."/>
            <person name="Alvarez Arevalo M."/>
            <person name="Sterndorff E.B."/>
            <person name="Faurdal D."/>
            <person name="Vuksanovic O."/>
            <person name="Mourched A.-S."/>
            <person name="Charusanti P."/>
            <person name="Shaw S."/>
            <person name="Blin K."/>
            <person name="Weber T."/>
        </authorList>
    </citation>
    <scope>NUCLEOTIDE SEQUENCE [LARGE SCALE GENOMIC DNA]</scope>
    <source>
        <strain evidence="1 2">NBC_00206</strain>
    </source>
</reference>
<proteinExistence type="predicted"/>
<evidence type="ECO:0000313" key="2">
    <source>
        <dbReference type="Proteomes" id="UP001622690"/>
    </source>
</evidence>
<keyword evidence="2" id="KW-1185">Reference proteome</keyword>
<gene>
    <name evidence="1" type="ORF">OHU27_34735</name>
</gene>
<dbReference type="Proteomes" id="UP001622690">
    <property type="component" value="Chromosome"/>
</dbReference>
<dbReference type="EMBL" id="CP108125">
    <property type="protein sequence ID" value="WTO87326.1"/>
    <property type="molecule type" value="Genomic_DNA"/>
</dbReference>
<dbReference type="RefSeq" id="WP_403283004.1">
    <property type="nucleotide sequence ID" value="NZ_CP108125.1"/>
</dbReference>
<protein>
    <recommendedName>
        <fullName evidence="3">Histidine kinase/HSP90-like ATPase domain-containing protein</fullName>
    </recommendedName>
</protein>
<evidence type="ECO:0008006" key="3">
    <source>
        <dbReference type="Google" id="ProtNLM"/>
    </source>
</evidence>
<evidence type="ECO:0000313" key="1">
    <source>
        <dbReference type="EMBL" id="WTO87326.1"/>
    </source>
</evidence>